<evidence type="ECO:0000256" key="2">
    <source>
        <dbReference type="ARBA" id="ARBA00022679"/>
    </source>
</evidence>
<keyword evidence="7" id="KW-1185">Reference proteome</keyword>
<protein>
    <recommendedName>
        <fullName evidence="1">glutathione transferase</fullName>
        <ecNumber evidence="1">2.5.1.18</ecNumber>
    </recommendedName>
</protein>
<feature type="domain" description="GST N-terminal" evidence="4">
    <location>
        <begin position="1"/>
        <end position="83"/>
    </location>
</feature>
<dbReference type="Pfam" id="PF00043">
    <property type="entry name" value="GST_C"/>
    <property type="match status" value="1"/>
</dbReference>
<dbReference type="InterPro" id="IPR040079">
    <property type="entry name" value="Glutathione_S-Trfase"/>
</dbReference>
<evidence type="ECO:0000259" key="4">
    <source>
        <dbReference type="PROSITE" id="PS50404"/>
    </source>
</evidence>
<dbReference type="InterPro" id="IPR004046">
    <property type="entry name" value="GST_C"/>
</dbReference>
<name>A0AAD7K070_9AGAR</name>
<dbReference type="GO" id="GO:0005737">
    <property type="term" value="C:cytoplasm"/>
    <property type="evidence" value="ECO:0007669"/>
    <property type="project" value="TreeGrafter"/>
</dbReference>
<evidence type="ECO:0000259" key="5">
    <source>
        <dbReference type="PROSITE" id="PS50405"/>
    </source>
</evidence>
<dbReference type="EC" id="2.5.1.18" evidence="1"/>
<dbReference type="PANTHER" id="PTHR43900">
    <property type="entry name" value="GLUTATHIONE S-TRANSFERASE RHO"/>
    <property type="match status" value="1"/>
</dbReference>
<dbReference type="InterPro" id="IPR036282">
    <property type="entry name" value="Glutathione-S-Trfase_C_sf"/>
</dbReference>
<gene>
    <name evidence="6" type="ORF">B0H16DRAFT_1407505</name>
</gene>
<dbReference type="GO" id="GO:0004364">
    <property type="term" value="F:glutathione transferase activity"/>
    <property type="evidence" value="ECO:0007669"/>
    <property type="project" value="UniProtKB-EC"/>
</dbReference>
<keyword evidence="2" id="KW-0808">Transferase</keyword>
<dbReference type="Gene3D" id="1.20.1050.10">
    <property type="match status" value="1"/>
</dbReference>
<dbReference type="SFLD" id="SFLDS00019">
    <property type="entry name" value="Glutathione_Transferase_(cytos"/>
    <property type="match status" value="1"/>
</dbReference>
<dbReference type="SUPFAM" id="SSF52833">
    <property type="entry name" value="Thioredoxin-like"/>
    <property type="match status" value="1"/>
</dbReference>
<dbReference type="InterPro" id="IPR036249">
    <property type="entry name" value="Thioredoxin-like_sf"/>
</dbReference>
<comment type="caution">
    <text evidence="6">The sequence shown here is derived from an EMBL/GenBank/DDBJ whole genome shotgun (WGS) entry which is preliminary data.</text>
</comment>
<dbReference type="SFLD" id="SFLDG00358">
    <property type="entry name" value="Main_(cytGST)"/>
    <property type="match status" value="1"/>
</dbReference>
<evidence type="ECO:0000313" key="6">
    <source>
        <dbReference type="EMBL" id="KAJ7775473.1"/>
    </source>
</evidence>
<dbReference type="AlphaFoldDB" id="A0AAD7K070"/>
<proteinExistence type="predicted"/>
<reference evidence="6" key="1">
    <citation type="submission" date="2023-03" db="EMBL/GenBank/DDBJ databases">
        <title>Massive genome expansion in bonnet fungi (Mycena s.s.) driven by repeated elements and novel gene families across ecological guilds.</title>
        <authorList>
            <consortium name="Lawrence Berkeley National Laboratory"/>
            <person name="Harder C.B."/>
            <person name="Miyauchi S."/>
            <person name="Viragh M."/>
            <person name="Kuo A."/>
            <person name="Thoen E."/>
            <person name="Andreopoulos B."/>
            <person name="Lu D."/>
            <person name="Skrede I."/>
            <person name="Drula E."/>
            <person name="Henrissat B."/>
            <person name="Morin E."/>
            <person name="Kohler A."/>
            <person name="Barry K."/>
            <person name="LaButti K."/>
            <person name="Morin E."/>
            <person name="Salamov A."/>
            <person name="Lipzen A."/>
            <person name="Mereny Z."/>
            <person name="Hegedus B."/>
            <person name="Baldrian P."/>
            <person name="Stursova M."/>
            <person name="Weitz H."/>
            <person name="Taylor A."/>
            <person name="Grigoriev I.V."/>
            <person name="Nagy L.G."/>
            <person name="Martin F."/>
            <person name="Kauserud H."/>
        </authorList>
    </citation>
    <scope>NUCLEOTIDE SEQUENCE</scope>
    <source>
        <strain evidence="6">CBHHK182m</strain>
    </source>
</reference>
<evidence type="ECO:0000256" key="1">
    <source>
        <dbReference type="ARBA" id="ARBA00012452"/>
    </source>
</evidence>
<evidence type="ECO:0000313" key="7">
    <source>
        <dbReference type="Proteomes" id="UP001215598"/>
    </source>
</evidence>
<dbReference type="Gene3D" id="3.40.30.10">
    <property type="entry name" value="Glutaredoxin"/>
    <property type="match status" value="1"/>
</dbReference>
<comment type="catalytic activity">
    <reaction evidence="3">
        <text>RX + glutathione = an S-substituted glutathione + a halide anion + H(+)</text>
        <dbReference type="Rhea" id="RHEA:16437"/>
        <dbReference type="ChEBI" id="CHEBI:15378"/>
        <dbReference type="ChEBI" id="CHEBI:16042"/>
        <dbReference type="ChEBI" id="CHEBI:17792"/>
        <dbReference type="ChEBI" id="CHEBI:57925"/>
        <dbReference type="ChEBI" id="CHEBI:90779"/>
        <dbReference type="EC" id="2.5.1.18"/>
    </reaction>
</comment>
<feature type="domain" description="GST C-terminal" evidence="5">
    <location>
        <begin position="90"/>
        <end position="220"/>
    </location>
</feature>
<dbReference type="Proteomes" id="UP001215598">
    <property type="component" value="Unassembled WGS sequence"/>
</dbReference>
<dbReference type="EMBL" id="JARKIB010000010">
    <property type="protein sequence ID" value="KAJ7775473.1"/>
    <property type="molecule type" value="Genomic_DNA"/>
</dbReference>
<accession>A0AAD7K070</accession>
<dbReference type="PROSITE" id="PS50404">
    <property type="entry name" value="GST_NTER"/>
    <property type="match status" value="1"/>
</dbReference>
<evidence type="ECO:0000256" key="3">
    <source>
        <dbReference type="ARBA" id="ARBA00047960"/>
    </source>
</evidence>
<dbReference type="SUPFAM" id="SSF47616">
    <property type="entry name" value="GST C-terminal domain-like"/>
    <property type="match status" value="1"/>
</dbReference>
<dbReference type="Pfam" id="PF13409">
    <property type="entry name" value="GST_N_2"/>
    <property type="match status" value="1"/>
</dbReference>
<sequence length="220" mass="24578">MVLKLYVPGTFVSGGATITMVLAEKGIPYEPIIVNLEKKETKTPEFLAMHPFGEVPVIDDDGFILYESRAICRYLAEKYADRGPTLLPNGLKAKAIFEQAASVESSNFAPAVWKVMNEGLVKPRRGLTVDQALLDEALAGLAEKLDVYEIILGKQRFIAGDEFSVVDIFHLSYAPKFAKRGGIDIMTRPERPNVTRWWNELITRPTWVKLEAEGYKATES</sequence>
<dbReference type="FunFam" id="3.40.30.10:FF:000039">
    <property type="entry name" value="Glutathione S-transferase domain"/>
    <property type="match status" value="1"/>
</dbReference>
<dbReference type="InterPro" id="IPR004045">
    <property type="entry name" value="Glutathione_S-Trfase_N"/>
</dbReference>
<dbReference type="PROSITE" id="PS50405">
    <property type="entry name" value="GST_CTER"/>
    <property type="match status" value="1"/>
</dbReference>
<dbReference type="GO" id="GO:0006749">
    <property type="term" value="P:glutathione metabolic process"/>
    <property type="evidence" value="ECO:0007669"/>
    <property type="project" value="TreeGrafter"/>
</dbReference>
<dbReference type="GO" id="GO:0043295">
    <property type="term" value="F:glutathione binding"/>
    <property type="evidence" value="ECO:0007669"/>
    <property type="project" value="TreeGrafter"/>
</dbReference>
<organism evidence="6 7">
    <name type="scientific">Mycena metata</name>
    <dbReference type="NCBI Taxonomy" id="1033252"/>
    <lineage>
        <taxon>Eukaryota</taxon>
        <taxon>Fungi</taxon>
        <taxon>Dikarya</taxon>
        <taxon>Basidiomycota</taxon>
        <taxon>Agaricomycotina</taxon>
        <taxon>Agaricomycetes</taxon>
        <taxon>Agaricomycetidae</taxon>
        <taxon>Agaricales</taxon>
        <taxon>Marasmiineae</taxon>
        <taxon>Mycenaceae</taxon>
        <taxon>Mycena</taxon>
    </lineage>
</organism>
<dbReference type="PANTHER" id="PTHR43900:SF3">
    <property type="entry name" value="GLUTATHIONE S-TRANSFERASE RHO"/>
    <property type="match status" value="1"/>
</dbReference>
<dbReference type="InterPro" id="IPR010987">
    <property type="entry name" value="Glutathione-S-Trfase_C-like"/>
</dbReference>